<dbReference type="PANTHER" id="PTHR11334:SF68">
    <property type="entry name" value="G-PROTEIN COUPLED RECEPTORS FAMILY 1 PROFILE DOMAIN-CONTAINING PROTEIN-RELATED"/>
    <property type="match status" value="1"/>
</dbReference>
<dbReference type="InterPro" id="IPR026234">
    <property type="entry name" value="MRGPCRFAMILY"/>
</dbReference>
<evidence type="ECO:0000313" key="11">
    <source>
        <dbReference type="Proteomes" id="UP000007754"/>
    </source>
</evidence>
<proteinExistence type="predicted"/>
<evidence type="ECO:0000256" key="2">
    <source>
        <dbReference type="ARBA" id="ARBA00022692"/>
    </source>
</evidence>
<evidence type="ECO:0000256" key="7">
    <source>
        <dbReference type="ARBA" id="ARBA00023224"/>
    </source>
</evidence>
<dbReference type="PANTHER" id="PTHR11334">
    <property type="entry name" value="MAS-RELATED G-PROTEIN COUPLED RECEPTOR"/>
    <property type="match status" value="1"/>
</dbReference>
<keyword evidence="2 8" id="KW-0812">Transmembrane</keyword>
<protein>
    <recommendedName>
        <fullName evidence="9">G-protein coupled receptors family 1 profile domain-containing protein</fullName>
    </recommendedName>
</protein>
<feature type="transmembrane region" description="Helical" evidence="8">
    <location>
        <begin position="250"/>
        <end position="269"/>
    </location>
</feature>
<comment type="subcellular location">
    <subcellularLocation>
        <location evidence="1">Membrane</location>
        <topology evidence="1">Multi-pass membrane protein</topology>
    </subcellularLocation>
</comment>
<feature type="transmembrane region" description="Helical" evidence="8">
    <location>
        <begin position="183"/>
        <end position="205"/>
    </location>
</feature>
<evidence type="ECO:0000313" key="10">
    <source>
        <dbReference type="Ensembl" id="ENSTGUP00000024973.1"/>
    </source>
</evidence>
<evidence type="ECO:0000256" key="3">
    <source>
        <dbReference type="ARBA" id="ARBA00022989"/>
    </source>
</evidence>
<dbReference type="InterPro" id="IPR017452">
    <property type="entry name" value="GPCR_Rhodpsn_7TM"/>
</dbReference>
<dbReference type="AlphaFoldDB" id="A0A674GPY0"/>
<organism evidence="10 11">
    <name type="scientific">Taeniopygia guttata</name>
    <name type="common">Zebra finch</name>
    <name type="synonym">Poephila guttata</name>
    <dbReference type="NCBI Taxonomy" id="59729"/>
    <lineage>
        <taxon>Eukaryota</taxon>
        <taxon>Metazoa</taxon>
        <taxon>Chordata</taxon>
        <taxon>Craniata</taxon>
        <taxon>Vertebrata</taxon>
        <taxon>Euteleostomi</taxon>
        <taxon>Archelosauria</taxon>
        <taxon>Archosauria</taxon>
        <taxon>Dinosauria</taxon>
        <taxon>Saurischia</taxon>
        <taxon>Theropoda</taxon>
        <taxon>Coelurosauria</taxon>
        <taxon>Aves</taxon>
        <taxon>Neognathae</taxon>
        <taxon>Neoaves</taxon>
        <taxon>Telluraves</taxon>
        <taxon>Australaves</taxon>
        <taxon>Passeriformes</taxon>
        <taxon>Passeroidea</taxon>
        <taxon>Estrildidae</taxon>
        <taxon>Estrildinae</taxon>
        <taxon>Taeniopygia</taxon>
    </lineage>
</organism>
<dbReference type="Proteomes" id="UP000007754">
    <property type="component" value="Chromosome 5"/>
</dbReference>
<dbReference type="OMA" id="MFISIER"/>
<dbReference type="PROSITE" id="PS50262">
    <property type="entry name" value="G_PROTEIN_RECEP_F1_2"/>
    <property type="match status" value="1"/>
</dbReference>
<evidence type="ECO:0000256" key="1">
    <source>
        <dbReference type="ARBA" id="ARBA00004141"/>
    </source>
</evidence>
<evidence type="ECO:0000256" key="5">
    <source>
        <dbReference type="ARBA" id="ARBA00023136"/>
    </source>
</evidence>
<sequence length="326" mass="36753">MEVSTMSPLFASPTNGPDQCEINVSSMAIHFVTLLFGVCGLFGNAAFLRLFYINPSTDFVFNQAITDFLFLIIMVPSTVLFLVEELSCYAIMALMYLSFLFYLSLFSYTMGLYRLTFISFQRCRSILCLFFCGCQLPERLLLVMMTVLFWVLLFVVTAVNPTVTSQCQSLEKEKCHVALTSIYALNLFLFAAPVVISSTILFIHLKAGSQQQQQHKRLDIVIVLVALFSLPLSLWSFLQQLGYTAVPSQVVFLLTCIASSVKPFIYFLVGSWKRDCSMGSCWRHCSMESCRRHSSVESLRKAIHRVFGDPEENTSCGNEPTSDAED</sequence>
<accession>A0A674GPY0</accession>
<dbReference type="SUPFAM" id="SSF81321">
    <property type="entry name" value="Family A G protein-coupled receptor-like"/>
    <property type="match status" value="1"/>
</dbReference>
<name>A0A674GPY0_TAEGU</name>
<feature type="domain" description="G-protein coupled receptors family 1 profile" evidence="9">
    <location>
        <begin position="22"/>
        <end position="266"/>
    </location>
</feature>
<evidence type="ECO:0000256" key="8">
    <source>
        <dbReference type="SAM" id="Phobius"/>
    </source>
</evidence>
<keyword evidence="11" id="KW-1185">Reference proteome</keyword>
<evidence type="ECO:0000256" key="6">
    <source>
        <dbReference type="ARBA" id="ARBA00023170"/>
    </source>
</evidence>
<keyword evidence="4" id="KW-0297">G-protein coupled receptor</keyword>
<evidence type="ECO:0000259" key="9">
    <source>
        <dbReference type="PROSITE" id="PS50262"/>
    </source>
</evidence>
<reference evidence="10 11" key="1">
    <citation type="journal article" date="2010" name="Nature">
        <title>The genome of a songbird.</title>
        <authorList>
            <person name="Warren W.C."/>
            <person name="Clayton D.F."/>
            <person name="Ellegren H."/>
            <person name="Arnold A.P."/>
            <person name="Hillier L.W."/>
            <person name="Kunstner A."/>
            <person name="Searle S."/>
            <person name="White S."/>
            <person name="Vilella A.J."/>
            <person name="Fairley S."/>
            <person name="Heger A."/>
            <person name="Kong L."/>
            <person name="Ponting C.P."/>
            <person name="Jarvis E.D."/>
            <person name="Mello C.V."/>
            <person name="Minx P."/>
            <person name="Lovell P."/>
            <person name="Velho T.A."/>
            <person name="Ferris M."/>
            <person name="Balakrishnan C.N."/>
            <person name="Sinha S."/>
            <person name="Blatti C."/>
            <person name="London S.E."/>
            <person name="Li Y."/>
            <person name="Lin Y.C."/>
            <person name="George J."/>
            <person name="Sweedler J."/>
            <person name="Southey B."/>
            <person name="Gunaratne P."/>
            <person name="Watson M."/>
            <person name="Nam K."/>
            <person name="Backstrom N."/>
            <person name="Smeds L."/>
            <person name="Nabholz B."/>
            <person name="Itoh Y."/>
            <person name="Whitney O."/>
            <person name="Pfenning A.R."/>
            <person name="Howard J."/>
            <person name="Volker M."/>
            <person name="Skinner B.M."/>
            <person name="Griffin D.K."/>
            <person name="Ye L."/>
            <person name="McLaren W.M."/>
            <person name="Flicek P."/>
            <person name="Quesada V."/>
            <person name="Velasco G."/>
            <person name="Lopez-Otin C."/>
            <person name="Puente X.S."/>
            <person name="Olender T."/>
            <person name="Lancet D."/>
            <person name="Smit A.F."/>
            <person name="Hubley R."/>
            <person name="Konkel M.K."/>
            <person name="Walker J.A."/>
            <person name="Batzer M.A."/>
            <person name="Gu W."/>
            <person name="Pollock D.D."/>
            <person name="Chen L."/>
            <person name="Cheng Z."/>
            <person name="Eichler E.E."/>
            <person name="Stapley J."/>
            <person name="Slate J."/>
            <person name="Ekblom R."/>
            <person name="Birkhead T."/>
            <person name="Burke T."/>
            <person name="Burt D."/>
            <person name="Scharff C."/>
            <person name="Adam I."/>
            <person name="Richard H."/>
            <person name="Sultan M."/>
            <person name="Soldatov A."/>
            <person name="Lehrach H."/>
            <person name="Edwards S.V."/>
            <person name="Yang S.P."/>
            <person name="Li X."/>
            <person name="Graves T."/>
            <person name="Fulton L."/>
            <person name="Nelson J."/>
            <person name="Chinwalla A."/>
            <person name="Hou S."/>
            <person name="Mardis E.R."/>
            <person name="Wilson R.K."/>
        </authorList>
    </citation>
    <scope>NUCLEOTIDE SEQUENCE [LARGE SCALE GENOMIC DNA]</scope>
</reference>
<feature type="transmembrane region" description="Helical" evidence="8">
    <location>
        <begin position="140"/>
        <end position="163"/>
    </location>
</feature>
<keyword evidence="6" id="KW-0675">Receptor</keyword>
<keyword evidence="7" id="KW-0807">Transducer</keyword>
<dbReference type="GO" id="GO:0004930">
    <property type="term" value="F:G protein-coupled receptor activity"/>
    <property type="evidence" value="ECO:0007669"/>
    <property type="project" value="UniProtKB-KW"/>
</dbReference>
<reference evidence="10" key="2">
    <citation type="submission" date="2025-05" db="UniProtKB">
        <authorList>
            <consortium name="Ensembl"/>
        </authorList>
    </citation>
    <scope>IDENTIFICATION</scope>
</reference>
<feature type="transmembrane region" description="Helical" evidence="8">
    <location>
        <begin position="64"/>
        <end position="83"/>
    </location>
</feature>
<dbReference type="Ensembl" id="ENSTGUT00000038233.1">
    <property type="protein sequence ID" value="ENSTGUP00000024450.1"/>
    <property type="gene ID" value="ENSTGUG00000019788.1"/>
</dbReference>
<dbReference type="GeneTree" id="ENSGT01030000234639"/>
<dbReference type="GO" id="GO:0005886">
    <property type="term" value="C:plasma membrane"/>
    <property type="evidence" value="ECO:0007669"/>
    <property type="project" value="TreeGrafter"/>
</dbReference>
<keyword evidence="5 8" id="KW-0472">Membrane</keyword>
<dbReference type="Gene3D" id="1.20.1070.10">
    <property type="entry name" value="Rhodopsin 7-helix transmembrane proteins"/>
    <property type="match status" value="1"/>
</dbReference>
<feature type="transmembrane region" description="Helical" evidence="8">
    <location>
        <begin position="89"/>
        <end position="113"/>
    </location>
</feature>
<feature type="transmembrane region" description="Helical" evidence="8">
    <location>
        <begin position="27"/>
        <end position="52"/>
    </location>
</feature>
<dbReference type="Ensembl" id="ENSTGUT00000044304.1">
    <property type="protein sequence ID" value="ENSTGUP00000024973.1"/>
    <property type="gene ID" value="ENSTGUG00000019788.1"/>
</dbReference>
<keyword evidence="3 8" id="KW-1133">Transmembrane helix</keyword>
<feature type="transmembrane region" description="Helical" evidence="8">
    <location>
        <begin position="217"/>
        <end position="238"/>
    </location>
</feature>
<evidence type="ECO:0000256" key="4">
    <source>
        <dbReference type="ARBA" id="ARBA00023040"/>
    </source>
</evidence>